<evidence type="ECO:0000256" key="4">
    <source>
        <dbReference type="ARBA" id="ARBA00022989"/>
    </source>
</evidence>
<reference evidence="8 9" key="1">
    <citation type="submission" date="2020-11" db="EMBL/GenBank/DDBJ databases">
        <title>Description of Pontivivens ytuae sp. nov. isolated from deep sea sediment of Mariana Trench.</title>
        <authorList>
            <person name="Wang Z."/>
            <person name="Sun Q.-L."/>
            <person name="Xu X.-D."/>
            <person name="Tang Y.-Z."/>
            <person name="Zhang J."/>
        </authorList>
    </citation>
    <scope>NUCLEOTIDE SEQUENCE [LARGE SCALE GENOMIC DNA]</scope>
    <source>
        <strain evidence="8 9">MT2928</strain>
    </source>
</reference>
<dbReference type="EMBL" id="CP064942">
    <property type="protein sequence ID" value="QPH54035.1"/>
    <property type="molecule type" value="Genomic_DNA"/>
</dbReference>
<evidence type="ECO:0000256" key="2">
    <source>
        <dbReference type="ARBA" id="ARBA00007362"/>
    </source>
</evidence>
<feature type="transmembrane region" description="Helical" evidence="6">
    <location>
        <begin position="183"/>
        <end position="203"/>
    </location>
</feature>
<keyword evidence="5 6" id="KW-0472">Membrane</keyword>
<comment type="similarity">
    <text evidence="2">Belongs to the EamA transporter family.</text>
</comment>
<gene>
    <name evidence="8" type="ORF">I0K15_20060</name>
</gene>
<dbReference type="GO" id="GO:0016020">
    <property type="term" value="C:membrane"/>
    <property type="evidence" value="ECO:0007669"/>
    <property type="project" value="UniProtKB-SubCell"/>
</dbReference>
<evidence type="ECO:0000256" key="1">
    <source>
        <dbReference type="ARBA" id="ARBA00004141"/>
    </source>
</evidence>
<dbReference type="RefSeq" id="WP_196103244.1">
    <property type="nucleotide sequence ID" value="NZ_CP064942.1"/>
</dbReference>
<dbReference type="AlphaFoldDB" id="A0A7S9QCP8"/>
<dbReference type="KEGG" id="poz:I0K15_20060"/>
<dbReference type="InterPro" id="IPR037185">
    <property type="entry name" value="EmrE-like"/>
</dbReference>
<keyword evidence="4 6" id="KW-1133">Transmembrane helix</keyword>
<dbReference type="Proteomes" id="UP000594800">
    <property type="component" value="Chromosome"/>
</dbReference>
<feature type="domain" description="EamA" evidence="7">
    <location>
        <begin position="9"/>
        <end position="139"/>
    </location>
</feature>
<keyword evidence="3 6" id="KW-0812">Transmembrane</keyword>
<protein>
    <submittedName>
        <fullName evidence="8">DMT family transporter</fullName>
    </submittedName>
</protein>
<feature type="transmembrane region" description="Helical" evidence="6">
    <location>
        <begin position="67"/>
        <end position="88"/>
    </location>
</feature>
<name>A0A7S9QCP8_9RHOB</name>
<evidence type="ECO:0000256" key="6">
    <source>
        <dbReference type="SAM" id="Phobius"/>
    </source>
</evidence>
<dbReference type="Gene3D" id="1.10.3730.20">
    <property type="match status" value="1"/>
</dbReference>
<keyword evidence="9" id="KW-1185">Reference proteome</keyword>
<feature type="transmembrane region" description="Helical" evidence="6">
    <location>
        <begin position="209"/>
        <end position="233"/>
    </location>
</feature>
<dbReference type="PANTHER" id="PTHR32322">
    <property type="entry name" value="INNER MEMBRANE TRANSPORTER"/>
    <property type="match status" value="1"/>
</dbReference>
<comment type="subcellular location">
    <subcellularLocation>
        <location evidence="1">Membrane</location>
        <topology evidence="1">Multi-pass membrane protein</topology>
    </subcellularLocation>
</comment>
<feature type="transmembrane region" description="Helical" evidence="6">
    <location>
        <begin position="240"/>
        <end position="259"/>
    </location>
</feature>
<feature type="transmembrane region" description="Helical" evidence="6">
    <location>
        <begin position="33"/>
        <end position="55"/>
    </location>
</feature>
<feature type="domain" description="EamA" evidence="7">
    <location>
        <begin position="155"/>
        <end position="282"/>
    </location>
</feature>
<dbReference type="Pfam" id="PF00892">
    <property type="entry name" value="EamA"/>
    <property type="match status" value="2"/>
</dbReference>
<evidence type="ECO:0000313" key="9">
    <source>
        <dbReference type="Proteomes" id="UP000594800"/>
    </source>
</evidence>
<accession>A0A7S9QCP8</accession>
<evidence type="ECO:0000256" key="5">
    <source>
        <dbReference type="ARBA" id="ARBA00023136"/>
    </source>
</evidence>
<dbReference type="InterPro" id="IPR000620">
    <property type="entry name" value="EamA_dom"/>
</dbReference>
<organism evidence="8 9">
    <name type="scientific">Pontivivens ytuae</name>
    <dbReference type="NCBI Taxonomy" id="2789856"/>
    <lineage>
        <taxon>Bacteria</taxon>
        <taxon>Pseudomonadati</taxon>
        <taxon>Pseudomonadota</taxon>
        <taxon>Alphaproteobacteria</taxon>
        <taxon>Rhodobacterales</taxon>
        <taxon>Paracoccaceae</taxon>
        <taxon>Pontivivens</taxon>
    </lineage>
</organism>
<dbReference type="InterPro" id="IPR050638">
    <property type="entry name" value="AA-Vitamin_Transporters"/>
</dbReference>
<feature type="transmembrane region" description="Helical" evidence="6">
    <location>
        <begin position="151"/>
        <end position="171"/>
    </location>
</feature>
<feature type="transmembrane region" description="Helical" evidence="6">
    <location>
        <begin position="265"/>
        <end position="283"/>
    </location>
</feature>
<dbReference type="PANTHER" id="PTHR32322:SF2">
    <property type="entry name" value="EAMA DOMAIN-CONTAINING PROTEIN"/>
    <property type="match status" value="1"/>
</dbReference>
<proteinExistence type="inferred from homology"/>
<dbReference type="SUPFAM" id="SSF103481">
    <property type="entry name" value="Multidrug resistance efflux transporter EmrE"/>
    <property type="match status" value="2"/>
</dbReference>
<evidence type="ECO:0000256" key="3">
    <source>
        <dbReference type="ARBA" id="ARBA00022692"/>
    </source>
</evidence>
<evidence type="ECO:0000259" key="7">
    <source>
        <dbReference type="Pfam" id="PF00892"/>
    </source>
</evidence>
<sequence>MQRDWPSYAAVAALTITWGSAFALTEVALSGFGPMAVVSGRAALAALVLVIAAMASGQGLPRRLDHWAWCAVIGITSLALPFSLLTWSQQHVESSVAAIFIATSPLFILVLARLILGTPIGPRRWVGFLVGFAGIAVLIGPSVLAVGTAPLLPQLALLGTAACYGFSAVLVRRMPELPPVQATAASQLFAAIVVAPLGAGALAEQIAPGSALIALGVLGLVQTGAAQLLRYWVVRRAGPVFSSSVSYLIPVWAGFLGVAVLGEPVSAQLLLGFVLILGGLLFARNRPEPQVRTAAASSAG</sequence>
<feature type="transmembrane region" description="Helical" evidence="6">
    <location>
        <begin position="125"/>
        <end position="145"/>
    </location>
</feature>
<evidence type="ECO:0000313" key="8">
    <source>
        <dbReference type="EMBL" id="QPH54035.1"/>
    </source>
</evidence>
<feature type="transmembrane region" description="Helical" evidence="6">
    <location>
        <begin position="94"/>
        <end position="116"/>
    </location>
</feature>